<evidence type="ECO:0000313" key="3">
    <source>
        <dbReference type="WBParaSite" id="Gr19_v10_g16958.t1"/>
    </source>
</evidence>
<feature type="compositionally biased region" description="Low complexity" evidence="1">
    <location>
        <begin position="172"/>
        <end position="194"/>
    </location>
</feature>
<feature type="compositionally biased region" description="Low complexity" evidence="1">
    <location>
        <begin position="502"/>
        <end position="511"/>
    </location>
</feature>
<evidence type="ECO:0000256" key="1">
    <source>
        <dbReference type="SAM" id="MobiDB-lite"/>
    </source>
</evidence>
<sequence length="544" mass="60890">MQISSIFCPDKCRKRKSKEKHGGTNDQNAFARAIASLYSEWLRMVCAVRIRPFQLASKFERDFVPIPKLAIGMDSQKKMQQNTQQVQSPTTGPPQQQYQQMQSPPNGTQPWQPVQGHQPPAPGPPQHWQPVLGQQQRQMLPSPNGPQQWPPLAGLQQEPASSQNWQTPTFGQQQRAFGQQQWQHHQIGVQQWQAPSTGAQQPAVGHQHWQSPSTVPQQQHQRQPTGLQQWQNFAALPQQQQQWTGGAPNMALQGMTLAQQFQTANPGFELCQDGTTTAAEINGMAFMFRQMLPPVRLRAEFVDFREGQQTVNGPMPVANAVMINGAGERFEVSAWNDQAVELVRMQRGAIYIIYGGRALEPRMRASAWFRIGLSFNSAIELATQHQQMVQPIAQAPPAPIQQAGEQPQQQPLNVQPPVQPPLESAASSTGVPQQQQQHQQQEDGPNRNRPYPRRRPPRSNSSGRPPQRQAAREVRGRVNAVYGHLNQPHAVEQPEIEIIPVRAAQSSSSSARESENTQGRQPVQPPKMLLSKLGNFLYFRLGLA</sequence>
<name>A0A914HF66_GLORO</name>
<dbReference type="AlphaFoldDB" id="A0A914HF66"/>
<feature type="compositionally biased region" description="Polar residues" evidence="1">
    <location>
        <begin position="132"/>
        <end position="147"/>
    </location>
</feature>
<organism evidence="2 3">
    <name type="scientific">Globodera rostochiensis</name>
    <name type="common">Golden nematode worm</name>
    <name type="synonym">Heterodera rostochiensis</name>
    <dbReference type="NCBI Taxonomy" id="31243"/>
    <lineage>
        <taxon>Eukaryota</taxon>
        <taxon>Metazoa</taxon>
        <taxon>Ecdysozoa</taxon>
        <taxon>Nematoda</taxon>
        <taxon>Chromadorea</taxon>
        <taxon>Rhabditida</taxon>
        <taxon>Tylenchina</taxon>
        <taxon>Tylenchomorpha</taxon>
        <taxon>Tylenchoidea</taxon>
        <taxon>Heteroderidae</taxon>
        <taxon>Heteroderinae</taxon>
        <taxon>Globodera</taxon>
    </lineage>
</organism>
<feature type="compositionally biased region" description="Polar residues" evidence="1">
    <location>
        <begin position="158"/>
        <end position="171"/>
    </location>
</feature>
<proteinExistence type="predicted"/>
<feature type="compositionally biased region" description="Polar residues" evidence="1">
    <location>
        <begin position="208"/>
        <end position="226"/>
    </location>
</feature>
<feature type="region of interest" description="Disordered" evidence="1">
    <location>
        <begin position="75"/>
        <end position="226"/>
    </location>
</feature>
<feature type="compositionally biased region" description="Low complexity" evidence="1">
    <location>
        <begin position="78"/>
        <end position="105"/>
    </location>
</feature>
<reference evidence="3" key="1">
    <citation type="submission" date="2022-11" db="UniProtKB">
        <authorList>
            <consortium name="WormBaseParasite"/>
        </authorList>
    </citation>
    <scope>IDENTIFICATION</scope>
</reference>
<dbReference type="Proteomes" id="UP000887572">
    <property type="component" value="Unplaced"/>
</dbReference>
<feature type="region of interest" description="Disordered" evidence="1">
    <location>
        <begin position="502"/>
        <end position="526"/>
    </location>
</feature>
<evidence type="ECO:0000313" key="2">
    <source>
        <dbReference type="Proteomes" id="UP000887572"/>
    </source>
</evidence>
<protein>
    <submittedName>
        <fullName evidence="3">Uncharacterized protein</fullName>
    </submittedName>
</protein>
<dbReference type="WBParaSite" id="Gr19_v10_g16958.t1">
    <property type="protein sequence ID" value="Gr19_v10_g16958.t1"/>
    <property type="gene ID" value="Gr19_v10_g16958"/>
</dbReference>
<feature type="compositionally biased region" description="Low complexity" evidence="1">
    <location>
        <begin position="400"/>
        <end position="416"/>
    </location>
</feature>
<keyword evidence="2" id="KW-1185">Reference proteome</keyword>
<feature type="region of interest" description="Disordered" evidence="1">
    <location>
        <begin position="399"/>
        <end position="473"/>
    </location>
</feature>
<accession>A0A914HF66</accession>